<accession>A0ABW3UF72</accession>
<gene>
    <name evidence="1" type="ORF">ACFQ4B_05670</name>
</gene>
<proteinExistence type="predicted"/>
<reference evidence="2" key="1">
    <citation type="journal article" date="2019" name="Int. J. Syst. Evol. Microbiol.">
        <title>The Global Catalogue of Microorganisms (GCM) 10K type strain sequencing project: providing services to taxonomists for standard genome sequencing and annotation.</title>
        <authorList>
            <consortium name="The Broad Institute Genomics Platform"/>
            <consortium name="The Broad Institute Genome Sequencing Center for Infectious Disease"/>
            <person name="Wu L."/>
            <person name="Ma J."/>
        </authorList>
    </citation>
    <scope>NUCLEOTIDE SEQUENCE [LARGE SCALE GENOMIC DNA]</scope>
    <source>
        <strain evidence="2">CCUG 53270</strain>
    </source>
</reference>
<dbReference type="Proteomes" id="UP001597180">
    <property type="component" value="Unassembled WGS sequence"/>
</dbReference>
<name>A0ABW3UF72_9BACL</name>
<comment type="caution">
    <text evidence="1">The sequence shown here is derived from an EMBL/GenBank/DDBJ whole genome shotgun (WGS) entry which is preliminary data.</text>
</comment>
<evidence type="ECO:0000313" key="1">
    <source>
        <dbReference type="EMBL" id="MFD1219597.1"/>
    </source>
</evidence>
<dbReference type="Pfam" id="PF18977">
    <property type="entry name" value="DUF5713"/>
    <property type="match status" value="1"/>
</dbReference>
<keyword evidence="2" id="KW-1185">Reference proteome</keyword>
<dbReference type="EMBL" id="JBHTLU010000012">
    <property type="protein sequence ID" value="MFD1219597.1"/>
    <property type="molecule type" value="Genomic_DNA"/>
</dbReference>
<evidence type="ECO:0000313" key="2">
    <source>
        <dbReference type="Proteomes" id="UP001597180"/>
    </source>
</evidence>
<protein>
    <submittedName>
        <fullName evidence="1">DUF5713 family protein</fullName>
    </submittedName>
</protein>
<dbReference type="RefSeq" id="WP_345594957.1">
    <property type="nucleotide sequence ID" value="NZ_BAABJG010000055.1"/>
</dbReference>
<sequence>MKKLNSDFQYIKDMYDDDFFPKFLVDKVKAELVKVVDFLEQGNTDIDDIQSKLDIAISTINDIAEEFYENESEIETVARESIAQTVEDILAYFNIEIDTEEAIRNRDW</sequence>
<dbReference type="InterPro" id="IPR043767">
    <property type="entry name" value="DUF5713"/>
</dbReference>
<organism evidence="1 2">
    <name type="scientific">Paenibacillus vulneris</name>
    <dbReference type="NCBI Taxonomy" id="1133364"/>
    <lineage>
        <taxon>Bacteria</taxon>
        <taxon>Bacillati</taxon>
        <taxon>Bacillota</taxon>
        <taxon>Bacilli</taxon>
        <taxon>Bacillales</taxon>
        <taxon>Paenibacillaceae</taxon>
        <taxon>Paenibacillus</taxon>
    </lineage>
</organism>